<name>A0ACB8QEC1_9AGAM</name>
<organism evidence="1 2">
    <name type="scientific">Vararia minispora EC-137</name>
    <dbReference type="NCBI Taxonomy" id="1314806"/>
    <lineage>
        <taxon>Eukaryota</taxon>
        <taxon>Fungi</taxon>
        <taxon>Dikarya</taxon>
        <taxon>Basidiomycota</taxon>
        <taxon>Agaricomycotina</taxon>
        <taxon>Agaricomycetes</taxon>
        <taxon>Russulales</taxon>
        <taxon>Lachnocladiaceae</taxon>
        <taxon>Vararia</taxon>
    </lineage>
</organism>
<comment type="caution">
    <text evidence="1">The sequence shown here is derived from an EMBL/GenBank/DDBJ whole genome shotgun (WGS) entry which is preliminary data.</text>
</comment>
<evidence type="ECO:0000313" key="2">
    <source>
        <dbReference type="Proteomes" id="UP000814128"/>
    </source>
</evidence>
<proteinExistence type="predicted"/>
<evidence type="ECO:0000313" key="1">
    <source>
        <dbReference type="EMBL" id="KAI0030163.1"/>
    </source>
</evidence>
<gene>
    <name evidence="1" type="ORF">K488DRAFT_54827</name>
</gene>
<accession>A0ACB8QEC1</accession>
<feature type="non-terminal residue" evidence="1">
    <location>
        <position position="1"/>
    </location>
</feature>
<reference evidence="1" key="2">
    <citation type="journal article" date="2022" name="New Phytol.">
        <title>Evolutionary transition to the ectomycorrhizal habit in the genomes of a hyperdiverse lineage of mushroom-forming fungi.</title>
        <authorList>
            <person name="Looney B."/>
            <person name="Miyauchi S."/>
            <person name="Morin E."/>
            <person name="Drula E."/>
            <person name="Courty P.E."/>
            <person name="Kohler A."/>
            <person name="Kuo A."/>
            <person name="LaButti K."/>
            <person name="Pangilinan J."/>
            <person name="Lipzen A."/>
            <person name="Riley R."/>
            <person name="Andreopoulos W."/>
            <person name="He G."/>
            <person name="Johnson J."/>
            <person name="Nolan M."/>
            <person name="Tritt A."/>
            <person name="Barry K.W."/>
            <person name="Grigoriev I.V."/>
            <person name="Nagy L.G."/>
            <person name="Hibbett D."/>
            <person name="Henrissat B."/>
            <person name="Matheny P.B."/>
            <person name="Labbe J."/>
            <person name="Martin F.M."/>
        </authorList>
    </citation>
    <scope>NUCLEOTIDE SEQUENCE</scope>
    <source>
        <strain evidence="1">EC-137</strain>
    </source>
</reference>
<reference evidence="1" key="1">
    <citation type="submission" date="2021-02" db="EMBL/GenBank/DDBJ databases">
        <authorList>
            <consortium name="DOE Joint Genome Institute"/>
            <person name="Ahrendt S."/>
            <person name="Looney B.P."/>
            <person name="Miyauchi S."/>
            <person name="Morin E."/>
            <person name="Drula E."/>
            <person name="Courty P.E."/>
            <person name="Chicoki N."/>
            <person name="Fauchery L."/>
            <person name="Kohler A."/>
            <person name="Kuo A."/>
            <person name="Labutti K."/>
            <person name="Pangilinan J."/>
            <person name="Lipzen A."/>
            <person name="Riley R."/>
            <person name="Andreopoulos W."/>
            <person name="He G."/>
            <person name="Johnson J."/>
            <person name="Barry K.W."/>
            <person name="Grigoriev I.V."/>
            <person name="Nagy L."/>
            <person name="Hibbett D."/>
            <person name="Henrissat B."/>
            <person name="Matheny P.B."/>
            <person name="Labbe J."/>
            <person name="Martin F."/>
        </authorList>
    </citation>
    <scope>NUCLEOTIDE SEQUENCE</scope>
    <source>
        <strain evidence="1">EC-137</strain>
    </source>
</reference>
<keyword evidence="2" id="KW-1185">Reference proteome</keyword>
<dbReference type="EMBL" id="MU273636">
    <property type="protein sequence ID" value="KAI0030163.1"/>
    <property type="molecule type" value="Genomic_DNA"/>
</dbReference>
<dbReference type="Proteomes" id="UP000814128">
    <property type="component" value="Unassembled WGS sequence"/>
</dbReference>
<protein>
    <submittedName>
        <fullName evidence="1">Kinase-like domain-containing protein</fullName>
    </submittedName>
</protein>
<sequence>HEMLRYSTPYLQIAPIPTLQFAAGYLLSIWDAFDAIEANFKACMRLTRRCAEILRSVRDEACQAGPMVISELRQPLGRLELSFREVRDLLKEQAGLTFLDRYLRRGEILKDIANCDLRLNDALNAFSLSIQIRLLRLVQAHEGEQRRPAPSASSRMLPSSENAADIGSTLGRIRRQQNVRDGAQDLGHLRRTLWTTLEKNSDAAMLDVLQVRQEDIPEAIVALQHALDREVYQLRSESVNQPAARSYRRGSATASVSLDPHRSSAAPRLATRAISDAPDTLDRDFLASGLESLQRLSGGNLVSLPQWAITHYEIGWRERVGIGSFSDVYHASWFGQEVAVKVLSDVTPRALFVREVEIWKTLRHPNVLELLGASSTTSAPFWFLVSPYHRNGNLVQYLKGLDADADIDALRPMHEIAEGMAYLHRRGVFHGDLKASNVLVDDELHCVVADFGLSEMRSEVNRSSQDAIPLSRHGTLQWLAPELMVGESGLTAATDVYAFAITCLEILSKGNLPWNLMDDHTIRQFVLKEDRRPSFPLSFVPHHPLRRLVEAAWDFSPQRRPSFASIASDLGILRERSNVAESTELQVMQRRAFLALLGLPDPHCRAQTCTSRGSM</sequence>